<dbReference type="Proteomes" id="UP000018766">
    <property type="component" value="Unassembled WGS sequence"/>
</dbReference>
<proteinExistence type="predicted"/>
<dbReference type="RefSeq" id="WP_023952683.1">
    <property type="nucleotide sequence ID" value="NZ_AYSV01000115.1"/>
</dbReference>
<comment type="caution">
    <text evidence="1">The sequence shown here is derived from an EMBL/GenBank/DDBJ whole genome shotgun (WGS) entry which is preliminary data.</text>
</comment>
<dbReference type="AlphaFoldDB" id="V8FTX9"/>
<sequence>MPLCILYILLEGKKFSASDYWQQQRTRAKATQTQFNERFRQPNYSRRKAQEISDVELRNVQKED</sequence>
<reference evidence="1 2" key="1">
    <citation type="submission" date="2013-11" db="EMBL/GenBank/DDBJ databases">
        <title>Genomic analysis of Pelistega sp. HM-7.</title>
        <authorList>
            <person name="Kumbhare S.V."/>
            <person name="Shetty S.A."/>
            <person name="Sharma O."/>
            <person name="Dhotre D.P."/>
        </authorList>
    </citation>
    <scope>NUCLEOTIDE SEQUENCE [LARGE SCALE GENOMIC DNA]</scope>
    <source>
        <strain evidence="1 2">HM-7</strain>
    </source>
</reference>
<keyword evidence="2" id="KW-1185">Reference proteome</keyword>
<accession>V8FTX9</accession>
<protein>
    <submittedName>
        <fullName evidence="1">Uncharacterized protein</fullName>
    </submittedName>
</protein>
<organism evidence="1 2">
    <name type="scientific">Pelistega indica</name>
    <dbReference type="NCBI Taxonomy" id="1414851"/>
    <lineage>
        <taxon>Bacteria</taxon>
        <taxon>Pseudomonadati</taxon>
        <taxon>Pseudomonadota</taxon>
        <taxon>Betaproteobacteria</taxon>
        <taxon>Burkholderiales</taxon>
        <taxon>Alcaligenaceae</taxon>
        <taxon>Pelistega</taxon>
    </lineage>
</organism>
<dbReference type="EMBL" id="AYSV01000115">
    <property type="protein sequence ID" value="ETD67744.1"/>
    <property type="molecule type" value="Genomic_DNA"/>
</dbReference>
<evidence type="ECO:0000313" key="2">
    <source>
        <dbReference type="Proteomes" id="UP000018766"/>
    </source>
</evidence>
<name>V8FTX9_9BURK</name>
<evidence type="ECO:0000313" key="1">
    <source>
        <dbReference type="EMBL" id="ETD67744.1"/>
    </source>
</evidence>
<gene>
    <name evidence="1" type="ORF">V757_10920</name>
</gene>